<comment type="caution">
    <text evidence="1">The sequence shown here is derived from an EMBL/GenBank/DDBJ whole genome shotgun (WGS) entry which is preliminary data.</text>
</comment>
<organism evidence="1 2">
    <name type="scientific">Bacillus timonensis</name>
    <dbReference type="NCBI Taxonomy" id="1033734"/>
    <lineage>
        <taxon>Bacteria</taxon>
        <taxon>Bacillati</taxon>
        <taxon>Bacillota</taxon>
        <taxon>Bacilli</taxon>
        <taxon>Bacillales</taxon>
        <taxon>Bacillaceae</taxon>
        <taxon>Bacillus</taxon>
    </lineage>
</organism>
<dbReference type="STRING" id="1033734.GCA_000285535_01771"/>
<gene>
    <name evidence="1" type="ORF">E1I69_05160</name>
</gene>
<protein>
    <submittedName>
        <fullName evidence="1">DUF2553 family protein</fullName>
    </submittedName>
</protein>
<keyword evidence="2" id="KW-1185">Reference proteome</keyword>
<sequence length="100" mass="11653">MKFILMDILNLNTKGRMFIMVLKHTRIDVTDRVVGKLGNNEMDLFVEKEPIGKIRFTHEGAKFELKQGYEQEESKIFTYADVPSSPDMKYVDCDDENGWC</sequence>
<dbReference type="OrthoDB" id="2876840at2"/>
<reference evidence="1 2" key="1">
    <citation type="journal article" date="2019" name="Indoor Air">
        <title>Impacts of indoor surface finishes on bacterial viability.</title>
        <authorList>
            <person name="Hu J."/>
            <person name="Maamar S.B."/>
            <person name="Glawe A.J."/>
            <person name="Gottel N."/>
            <person name="Gilbert J.A."/>
            <person name="Hartmann E.M."/>
        </authorList>
    </citation>
    <scope>NUCLEOTIDE SEQUENCE [LARGE SCALE GENOMIC DNA]</scope>
    <source>
        <strain evidence="1 2">AF060A6</strain>
    </source>
</reference>
<dbReference type="EMBL" id="SLUB01000005">
    <property type="protein sequence ID" value="THE14203.1"/>
    <property type="molecule type" value="Genomic_DNA"/>
</dbReference>
<dbReference type="InterPro" id="IPR020140">
    <property type="entry name" value="Uncharacterised_YusG"/>
</dbReference>
<name>A0A4V3V880_9BACI</name>
<proteinExistence type="predicted"/>
<accession>A0A4V3V880</accession>
<evidence type="ECO:0000313" key="2">
    <source>
        <dbReference type="Proteomes" id="UP000306477"/>
    </source>
</evidence>
<dbReference type="AlphaFoldDB" id="A0A4V3V880"/>
<evidence type="ECO:0000313" key="1">
    <source>
        <dbReference type="EMBL" id="THE14203.1"/>
    </source>
</evidence>
<dbReference type="Proteomes" id="UP000306477">
    <property type="component" value="Unassembled WGS sequence"/>
</dbReference>
<dbReference type="Pfam" id="PF10830">
    <property type="entry name" value="DUF2553"/>
    <property type="match status" value="1"/>
</dbReference>